<keyword evidence="2" id="KW-0560">Oxidoreductase</keyword>
<protein>
    <submittedName>
        <fullName evidence="3">Unannotated protein</fullName>
    </submittedName>
</protein>
<dbReference type="PANTHER" id="PTHR44196:SF2">
    <property type="entry name" value="SHORT-CHAIN DEHYDROGENASE-RELATED"/>
    <property type="match status" value="1"/>
</dbReference>
<evidence type="ECO:0000313" key="3">
    <source>
        <dbReference type="EMBL" id="CAB4918370.1"/>
    </source>
</evidence>
<dbReference type="InterPro" id="IPR002347">
    <property type="entry name" value="SDR_fam"/>
</dbReference>
<organism evidence="3">
    <name type="scientific">freshwater metagenome</name>
    <dbReference type="NCBI Taxonomy" id="449393"/>
    <lineage>
        <taxon>unclassified sequences</taxon>
        <taxon>metagenomes</taxon>
        <taxon>ecological metagenomes</taxon>
    </lineage>
</organism>
<gene>
    <name evidence="3" type="ORF">UFOPK3610_01262</name>
</gene>
<accession>A0A6J7HQC8</accession>
<dbReference type="GO" id="GO:0016491">
    <property type="term" value="F:oxidoreductase activity"/>
    <property type="evidence" value="ECO:0007669"/>
    <property type="project" value="UniProtKB-KW"/>
</dbReference>
<dbReference type="Gene3D" id="3.40.50.720">
    <property type="entry name" value="NAD(P)-binding Rossmann-like Domain"/>
    <property type="match status" value="1"/>
</dbReference>
<dbReference type="GO" id="GO:0016020">
    <property type="term" value="C:membrane"/>
    <property type="evidence" value="ECO:0007669"/>
    <property type="project" value="TreeGrafter"/>
</dbReference>
<proteinExistence type="inferred from homology"/>
<sequence>MITGATAGIGLAFARSLAAAGHDLVLNARDAQRLEQVAADLRSASRIDVEILAADLSDRAQCRAVEARLSDPHRPIEILINNAGFGINESFVDASVEDEQRLLDVLVIAVMRLTHAAVPGMLARGSGAVINVSSVAGWIPSGTYSAAKSWVTVFSESLAAELAGTGVHVTAVCPGYTHTEFHQRADMNISEIPQWMWLDVDQVVERALADVRRGHAVSVPGRQYKVLSALARHAPRALVRRATARTMR</sequence>
<dbReference type="PRINTS" id="PR00081">
    <property type="entry name" value="GDHRDH"/>
</dbReference>
<reference evidence="3" key="1">
    <citation type="submission" date="2020-05" db="EMBL/GenBank/DDBJ databases">
        <authorList>
            <person name="Chiriac C."/>
            <person name="Salcher M."/>
            <person name="Ghai R."/>
            <person name="Kavagutti S V."/>
        </authorList>
    </citation>
    <scope>NUCLEOTIDE SEQUENCE</scope>
</reference>
<dbReference type="InterPro" id="IPR036291">
    <property type="entry name" value="NAD(P)-bd_dom_sf"/>
</dbReference>
<dbReference type="AlphaFoldDB" id="A0A6J7HQC8"/>
<dbReference type="Pfam" id="PF00106">
    <property type="entry name" value="adh_short"/>
    <property type="match status" value="1"/>
</dbReference>
<comment type="similarity">
    <text evidence="1">Belongs to the short-chain dehydrogenases/reductases (SDR) family.</text>
</comment>
<dbReference type="PRINTS" id="PR00080">
    <property type="entry name" value="SDRFAMILY"/>
</dbReference>
<evidence type="ECO:0000256" key="1">
    <source>
        <dbReference type="ARBA" id="ARBA00006484"/>
    </source>
</evidence>
<name>A0A6J7HQC8_9ZZZZ</name>
<dbReference type="EMBL" id="CAFBMR010000052">
    <property type="protein sequence ID" value="CAB4918370.1"/>
    <property type="molecule type" value="Genomic_DNA"/>
</dbReference>
<dbReference type="SUPFAM" id="SSF51735">
    <property type="entry name" value="NAD(P)-binding Rossmann-fold domains"/>
    <property type="match status" value="1"/>
</dbReference>
<dbReference type="PANTHER" id="PTHR44196">
    <property type="entry name" value="DEHYDROGENASE/REDUCTASE SDR FAMILY MEMBER 7B"/>
    <property type="match status" value="1"/>
</dbReference>
<evidence type="ECO:0000256" key="2">
    <source>
        <dbReference type="ARBA" id="ARBA00023002"/>
    </source>
</evidence>
<dbReference type="CDD" id="cd05233">
    <property type="entry name" value="SDR_c"/>
    <property type="match status" value="1"/>
</dbReference>
<dbReference type="PIRSF" id="PIRSF000126">
    <property type="entry name" value="11-beta-HSD1"/>
    <property type="match status" value="1"/>
</dbReference>